<protein>
    <submittedName>
        <fullName evidence="6">DUF1592 domain-containing protein</fullName>
    </submittedName>
</protein>
<evidence type="ECO:0000259" key="1">
    <source>
        <dbReference type="Pfam" id="PF07624"/>
    </source>
</evidence>
<dbReference type="Pfam" id="PF07627">
    <property type="entry name" value="PSCyt3"/>
    <property type="match status" value="1"/>
</dbReference>
<dbReference type="Pfam" id="PF07626">
    <property type="entry name" value="PSD3"/>
    <property type="match status" value="1"/>
</dbReference>
<feature type="domain" description="DUF1588" evidence="3">
    <location>
        <begin position="732"/>
        <end position="830"/>
    </location>
</feature>
<organism evidence="6 7">
    <name type="scientific">Oleiharenicola lentus</name>
    <dbReference type="NCBI Taxonomy" id="2508720"/>
    <lineage>
        <taxon>Bacteria</taxon>
        <taxon>Pseudomonadati</taxon>
        <taxon>Verrucomicrobiota</taxon>
        <taxon>Opitutia</taxon>
        <taxon>Opitutales</taxon>
        <taxon>Opitutaceae</taxon>
        <taxon>Oleiharenicola</taxon>
    </lineage>
</organism>
<dbReference type="OrthoDB" id="175242at2"/>
<sequence>MALADHGHWRLVREMLEDGDMPPDDAERLPTLVERAAVLAWIKDAFQAEAAKSAGDPGIVLPRRLSNREYDYTVRDLTAVDLRPTKEFPIDPANTAGFDNSGETLIMSPTLLRKYLAAARDVASHLYLQPDGFAFAPFPMLADTDRDKFWVHRIIDFYRRQNTDLAAYFSAAWHFRHRAAFGKPAATLADVAREQGVSAKYLSTVHALMEEELDEVGPLAGLRERWRQLPAPGMAGPEAVRVGCEAMRDYVVRVRSKIEHRFLNLEAGKIAADSYPLLIWKNVQYATHRRSYDRAQLQVEGEARPYSEPVVEPGTKNPFGPGKTPLIENLPGDPDLHVPAGQRARYEAAFARFSSVFPDLFYKAERGRNYFETKKDTGRYLSSGVHSRLGYFRDDQPLYELILDEAGQAELDALWWDSEFVANATLRTLRQNAGNKSMTAANPDADVKDIEPPAAATDTVSETEIRRMQARLIDLTEGKSELVSAAISNFFNVTNATIRAVEAARIAAELAHLDALLKFTERAYRRPLSPAEREVTLAFYRTTRQEGLTHEEAIRECVTAVLVAPDMNYRLDLLAEGPGIEPYSDHALASRLSYFLWSSMPDEALLARAAAGELRRPEVIAAEARRMLRDPRARALAVEFGGNWLEFRRFEEIATVDLAHFTTFTPELRQAMYEEPVRFMLDVFQRDRSILDFLHAGDTFVNSVLAAHYGITPGPAGADGWSHAPEAYRQERGGLLPMAAFLTLHAPGLRTSPVKRGNWVVKNLLGERVPPPPADVPVLPSSEAESDLPLREMLARHREDPSCYSCHARIDSFGLVFEGFGPIGERRTKDMAGRPVDTRAEFPDGGHGEGLAGVREHIRAHRQDDFVANFCRKLLAYALNRSPILSDDLLVEDMQARLAANDHRFSAVIESIVTSHQFLHKRGTPREP</sequence>
<dbReference type="InterPro" id="IPR013036">
    <property type="entry name" value="DUF1587"/>
</dbReference>
<feature type="domain" description="DUF1587" evidence="2">
    <location>
        <begin position="63"/>
        <end position="125"/>
    </location>
</feature>
<feature type="domain" description="DUF1595" evidence="5">
    <location>
        <begin position="515"/>
        <end position="570"/>
    </location>
</feature>
<accession>A0A4Q1CBB6</accession>
<proteinExistence type="predicted"/>
<evidence type="ECO:0000259" key="5">
    <source>
        <dbReference type="Pfam" id="PF07637"/>
    </source>
</evidence>
<dbReference type="Pfam" id="PF07637">
    <property type="entry name" value="PSD5"/>
    <property type="match status" value="1"/>
</dbReference>
<evidence type="ECO:0000313" key="7">
    <source>
        <dbReference type="Proteomes" id="UP000290218"/>
    </source>
</evidence>
<evidence type="ECO:0000259" key="2">
    <source>
        <dbReference type="Pfam" id="PF07626"/>
    </source>
</evidence>
<dbReference type="Pfam" id="PF07624">
    <property type="entry name" value="PSD2"/>
    <property type="match status" value="1"/>
</dbReference>
<comment type="caution">
    <text evidence="6">The sequence shown here is derived from an EMBL/GenBank/DDBJ whole genome shotgun (WGS) entry which is preliminary data.</text>
</comment>
<evidence type="ECO:0000259" key="4">
    <source>
        <dbReference type="Pfam" id="PF07631"/>
    </source>
</evidence>
<dbReference type="RefSeq" id="WP_129047766.1">
    <property type="nucleotide sequence ID" value="NZ_SDHX01000001.1"/>
</dbReference>
<dbReference type="InterPro" id="IPR011478">
    <property type="entry name" value="DUF1585"/>
</dbReference>
<dbReference type="EMBL" id="SDHX01000001">
    <property type="protein sequence ID" value="RXK56397.1"/>
    <property type="molecule type" value="Genomic_DNA"/>
</dbReference>
<keyword evidence="7" id="KW-1185">Reference proteome</keyword>
<dbReference type="Pfam" id="PF07631">
    <property type="entry name" value="PSD4"/>
    <property type="match status" value="1"/>
</dbReference>
<reference evidence="6 7" key="1">
    <citation type="submission" date="2019-01" db="EMBL/GenBank/DDBJ databases">
        <title>Lacunisphaera sp. strain TWA-58.</title>
        <authorList>
            <person name="Chen W.-M."/>
        </authorList>
    </citation>
    <scope>NUCLEOTIDE SEQUENCE [LARGE SCALE GENOMIC DNA]</scope>
    <source>
        <strain evidence="6 7">TWA-58</strain>
    </source>
</reference>
<evidence type="ECO:0000313" key="6">
    <source>
        <dbReference type="EMBL" id="RXK56397.1"/>
    </source>
</evidence>
<feature type="domain" description="DUF1592" evidence="4">
    <location>
        <begin position="584"/>
        <end position="711"/>
    </location>
</feature>
<dbReference type="InterPro" id="IPR013042">
    <property type="entry name" value="DUF1592"/>
</dbReference>
<feature type="domain" description="DUF1585" evidence="1">
    <location>
        <begin position="845"/>
        <end position="918"/>
    </location>
</feature>
<gene>
    <name evidence="6" type="ORF">ESB00_11165</name>
</gene>
<evidence type="ECO:0000259" key="3">
    <source>
        <dbReference type="Pfam" id="PF07627"/>
    </source>
</evidence>
<name>A0A4Q1CBB6_9BACT</name>
<dbReference type="AlphaFoldDB" id="A0A4Q1CBB6"/>
<dbReference type="InterPro" id="IPR013043">
    <property type="entry name" value="DUF1595"/>
</dbReference>
<dbReference type="InterPro" id="IPR013039">
    <property type="entry name" value="DUF1588"/>
</dbReference>
<dbReference type="Proteomes" id="UP000290218">
    <property type="component" value="Unassembled WGS sequence"/>
</dbReference>